<keyword evidence="7" id="KW-0808">Transferase</keyword>
<keyword evidence="6" id="KW-0816">Tricarboxylic acid cycle</keyword>
<comment type="caution">
    <text evidence="14">The sequence shown here is derived from an EMBL/GenBank/DDBJ whole genome shotgun (WGS) entry which is preliminary data.</text>
</comment>
<dbReference type="Gene3D" id="3.30.559.10">
    <property type="entry name" value="Chloramphenicol acetyltransferase-like domain"/>
    <property type="match status" value="1"/>
</dbReference>
<dbReference type="Proteomes" id="UP000037510">
    <property type="component" value="Unassembled WGS sequence"/>
</dbReference>
<comment type="similarity">
    <text evidence="3">Belongs to the 2-oxoacid dehydrogenase family.</text>
</comment>
<dbReference type="AlphaFoldDB" id="A0A0L7KRV1"/>
<feature type="domain" description="2-oxoacid dehydrogenase acyltransferase catalytic" evidence="13">
    <location>
        <begin position="5"/>
        <end position="54"/>
    </location>
</feature>
<dbReference type="InterPro" id="IPR001078">
    <property type="entry name" value="2-oxoacid_DH_actylTfrase"/>
</dbReference>
<evidence type="ECO:0000256" key="6">
    <source>
        <dbReference type="ARBA" id="ARBA00022532"/>
    </source>
</evidence>
<keyword evidence="15" id="KW-1185">Reference proteome</keyword>
<evidence type="ECO:0000256" key="8">
    <source>
        <dbReference type="ARBA" id="ARBA00022823"/>
    </source>
</evidence>
<comment type="cofactor">
    <cofactor evidence="1">
        <name>(R)-lipoate</name>
        <dbReference type="ChEBI" id="CHEBI:83088"/>
    </cofactor>
</comment>
<keyword evidence="9" id="KW-0012">Acyltransferase</keyword>
<evidence type="ECO:0000313" key="15">
    <source>
        <dbReference type="Proteomes" id="UP000037510"/>
    </source>
</evidence>
<dbReference type="PANTHER" id="PTHR43416">
    <property type="entry name" value="DIHYDROLIPOYLLYSINE-RESIDUE SUCCINYLTRANSFERASE COMPONENT OF 2-OXOGLUTARATE DEHYDROGENASE COMPLEX, MITOCHONDRIAL-RELATED"/>
    <property type="match status" value="1"/>
</dbReference>
<dbReference type="EMBL" id="JTDY01006635">
    <property type="protein sequence ID" value="KOB65815.1"/>
    <property type="molecule type" value="Genomic_DNA"/>
</dbReference>
<evidence type="ECO:0000256" key="5">
    <source>
        <dbReference type="ARBA" id="ARBA00020294"/>
    </source>
</evidence>
<evidence type="ECO:0000256" key="12">
    <source>
        <dbReference type="ARBA" id="ARBA00046046"/>
    </source>
</evidence>
<evidence type="ECO:0000256" key="3">
    <source>
        <dbReference type="ARBA" id="ARBA00007317"/>
    </source>
</evidence>
<organism evidence="14 15">
    <name type="scientific">Operophtera brumata</name>
    <name type="common">Winter moth</name>
    <name type="synonym">Phalaena brumata</name>
    <dbReference type="NCBI Taxonomy" id="104452"/>
    <lineage>
        <taxon>Eukaryota</taxon>
        <taxon>Metazoa</taxon>
        <taxon>Ecdysozoa</taxon>
        <taxon>Arthropoda</taxon>
        <taxon>Hexapoda</taxon>
        <taxon>Insecta</taxon>
        <taxon>Pterygota</taxon>
        <taxon>Neoptera</taxon>
        <taxon>Endopterygota</taxon>
        <taxon>Lepidoptera</taxon>
        <taxon>Glossata</taxon>
        <taxon>Ditrysia</taxon>
        <taxon>Geometroidea</taxon>
        <taxon>Geometridae</taxon>
        <taxon>Larentiinae</taxon>
        <taxon>Operophtera</taxon>
    </lineage>
</organism>
<protein>
    <recommendedName>
        <fullName evidence="5">Dihydrolipoyllysine-residue succinyltransferase component of 2-oxoglutarate dehydrogenase complex, mitochondrial</fullName>
        <ecNumber evidence="4">2.3.1.61</ecNumber>
    </recommendedName>
    <alternativeName>
        <fullName evidence="11">2-oxoglutarate dehydrogenase complex component E2</fullName>
    </alternativeName>
    <alternativeName>
        <fullName evidence="10">E2K</fullName>
    </alternativeName>
</protein>
<sequence>MCNRDFVDISVAVATPRGLVVPVLRNVESMDYPRIELAMGALAEKARGGNYTPHSSAAVATLRWLVMPVLRNVESMDYPRIELAMGALAEKARGDKNAITSW</sequence>
<dbReference type="Pfam" id="PF00198">
    <property type="entry name" value="2-oxoacid_dh"/>
    <property type="match status" value="1"/>
</dbReference>
<gene>
    <name evidence="14" type="ORF">OBRU01_22600</name>
</gene>
<dbReference type="InterPro" id="IPR023213">
    <property type="entry name" value="CAT-like_dom_sf"/>
</dbReference>
<evidence type="ECO:0000256" key="11">
    <source>
        <dbReference type="ARBA" id="ARBA00032406"/>
    </source>
</evidence>
<evidence type="ECO:0000256" key="4">
    <source>
        <dbReference type="ARBA" id="ARBA00012945"/>
    </source>
</evidence>
<dbReference type="GO" id="GO:0004149">
    <property type="term" value="F:dihydrolipoyllysine-residue succinyltransferase activity"/>
    <property type="evidence" value="ECO:0007669"/>
    <property type="project" value="UniProtKB-EC"/>
</dbReference>
<evidence type="ECO:0000259" key="13">
    <source>
        <dbReference type="Pfam" id="PF00198"/>
    </source>
</evidence>
<proteinExistence type="inferred from homology"/>
<dbReference type="GO" id="GO:0005739">
    <property type="term" value="C:mitochondrion"/>
    <property type="evidence" value="ECO:0007669"/>
    <property type="project" value="TreeGrafter"/>
</dbReference>
<name>A0A0L7KRV1_OPEBR</name>
<evidence type="ECO:0000256" key="9">
    <source>
        <dbReference type="ARBA" id="ARBA00023315"/>
    </source>
</evidence>
<accession>A0A0L7KRV1</accession>
<evidence type="ECO:0000256" key="2">
    <source>
        <dbReference type="ARBA" id="ARBA00005145"/>
    </source>
</evidence>
<keyword evidence="8" id="KW-0450">Lipoyl</keyword>
<dbReference type="EC" id="2.3.1.61" evidence="4"/>
<reference evidence="14 15" key="1">
    <citation type="journal article" date="2015" name="Genome Biol. Evol.">
        <title>The genome of winter moth (Operophtera brumata) provides a genomic perspective on sexual dimorphism and phenology.</title>
        <authorList>
            <person name="Derks M.F."/>
            <person name="Smit S."/>
            <person name="Salis L."/>
            <person name="Schijlen E."/>
            <person name="Bossers A."/>
            <person name="Mateman C."/>
            <person name="Pijl A.S."/>
            <person name="de Ridder D."/>
            <person name="Groenen M.A."/>
            <person name="Visser M.E."/>
            <person name="Megens H.J."/>
        </authorList>
    </citation>
    <scope>NUCLEOTIDE SEQUENCE [LARGE SCALE GENOMIC DNA]</scope>
    <source>
        <strain evidence="14">WM2013NL</strain>
        <tissue evidence="14">Head and thorax</tissue>
    </source>
</reference>
<comment type="function">
    <text evidence="12">Dihydrolipoamide succinyltransferase (E2) component of the 2-oxoglutarate dehydrogenase complex. The 2-oxoglutarate dehydrogenase complex catalyzes the overall conversion of 2-oxoglutarate to succinyl-CoA and CO(2). The 2-oxoglutarate dehydrogenase complex is mainly active in the mitochondrion. A fraction of the 2-oxoglutarate dehydrogenase complex also localizes in the nucleus and is required for lysine succinylation of histones: associates with KAT2A on chromatin and provides succinyl-CoA to histone succinyltransferase KAT2A.</text>
</comment>
<dbReference type="SUPFAM" id="SSF52777">
    <property type="entry name" value="CoA-dependent acyltransferases"/>
    <property type="match status" value="2"/>
</dbReference>
<dbReference type="InterPro" id="IPR050537">
    <property type="entry name" value="2-oxoacid_dehydrogenase"/>
</dbReference>
<dbReference type="PANTHER" id="PTHR43416:SF5">
    <property type="entry name" value="DIHYDROLIPOYLLYSINE-RESIDUE SUCCINYLTRANSFERASE COMPONENT OF 2-OXOGLUTARATE DEHYDROGENASE COMPLEX, MITOCHONDRIAL"/>
    <property type="match status" value="1"/>
</dbReference>
<comment type="pathway">
    <text evidence="2">Amino-acid degradation; L-lysine degradation via saccharopine pathway; glutaryl-CoA from L-lysine: step 6/6.</text>
</comment>
<dbReference type="GO" id="GO:0006099">
    <property type="term" value="P:tricarboxylic acid cycle"/>
    <property type="evidence" value="ECO:0007669"/>
    <property type="project" value="UniProtKB-KW"/>
</dbReference>
<evidence type="ECO:0000256" key="1">
    <source>
        <dbReference type="ARBA" id="ARBA00001938"/>
    </source>
</evidence>
<evidence type="ECO:0000256" key="7">
    <source>
        <dbReference type="ARBA" id="ARBA00022679"/>
    </source>
</evidence>
<evidence type="ECO:0000256" key="10">
    <source>
        <dbReference type="ARBA" id="ARBA00031331"/>
    </source>
</evidence>
<dbReference type="STRING" id="104452.A0A0L7KRV1"/>
<evidence type="ECO:0000313" key="14">
    <source>
        <dbReference type="EMBL" id="KOB65815.1"/>
    </source>
</evidence>